<sequence>MISRIKMSTFDRLVTFIIIVGPMFTQYSSISSVILLPELLIFPLLFYYFMRCKPLTILNLNTYFRYYCVVLILTLFIYFVDSDLNLSVSTFAFIRHIFYTLIIVSIGYKKFNIDYAAKTLIVIALINSLYGFIQYLAYNLLGLILPWHFSFLPLKYGRSLVENSNYLFSEFGYRFSGLFSEPAHFSQYVSIALLVILFYKSDKFKPNNVVKTIVSLIYILSLLLNGSGTGFAMIVFVIGLYFINSERKNIKSLFSKGALLSLGILFVVYITKNEIINGGLDRILSTSDVSSGNIRIFRPFYVFSTLPVLNRFIGVGYANYSNYVMNSSLATAYELSNNRAWTNTIGYILVGSGVVGFLFYISFILLLYRRTRNFYRYLVLLILLFALFTEVPLSFQFITIMGFINKGIFTKEISFIN</sequence>
<dbReference type="EMBL" id="CP013213">
    <property type="protein sequence ID" value="AMC94052.1"/>
    <property type="molecule type" value="Genomic_DNA"/>
</dbReference>
<evidence type="ECO:0000313" key="3">
    <source>
        <dbReference type="Proteomes" id="UP000063781"/>
    </source>
</evidence>
<keyword evidence="1" id="KW-1133">Transmembrane helix</keyword>
<feature type="transmembrane region" description="Helical" evidence="1">
    <location>
        <begin position="120"/>
        <end position="145"/>
    </location>
</feature>
<gene>
    <name evidence="2" type="ORF">AOC36_08640</name>
</gene>
<proteinExistence type="predicted"/>
<accession>A0A120JTV5</accession>
<dbReference type="STRING" id="1514105.AOC36_08640"/>
<dbReference type="AlphaFoldDB" id="A0A120JTV5"/>
<evidence type="ECO:0000256" key="1">
    <source>
        <dbReference type="SAM" id="Phobius"/>
    </source>
</evidence>
<name>A0A120JTV5_9FIRM</name>
<feature type="transmembrane region" description="Helical" evidence="1">
    <location>
        <begin position="86"/>
        <end position="108"/>
    </location>
</feature>
<feature type="transmembrane region" description="Helical" evidence="1">
    <location>
        <begin position="62"/>
        <end position="80"/>
    </location>
</feature>
<feature type="transmembrane region" description="Helical" evidence="1">
    <location>
        <begin position="30"/>
        <end position="50"/>
    </location>
</feature>
<feature type="transmembrane region" description="Helical" evidence="1">
    <location>
        <begin position="345"/>
        <end position="368"/>
    </location>
</feature>
<feature type="transmembrane region" description="Helical" evidence="1">
    <location>
        <begin position="185"/>
        <end position="201"/>
    </location>
</feature>
<dbReference type="Proteomes" id="UP000063781">
    <property type="component" value="Chromosome"/>
</dbReference>
<feature type="transmembrane region" description="Helical" evidence="1">
    <location>
        <begin position="380"/>
        <end position="404"/>
    </location>
</feature>
<keyword evidence="1" id="KW-0472">Membrane</keyword>
<reference evidence="2 3" key="1">
    <citation type="submission" date="2015-10" db="EMBL/GenBank/DDBJ databases">
        <title>Erysipelothrix larvae sp. LV19 isolated from the larval gut of the rhinoceros beetle, Trypoxylus dichotomus.</title>
        <authorList>
            <person name="Lim S."/>
            <person name="Kim B.-C."/>
        </authorList>
    </citation>
    <scope>NUCLEOTIDE SEQUENCE [LARGE SCALE GENOMIC DNA]</scope>
    <source>
        <strain evidence="2 3">LV19</strain>
    </source>
</reference>
<dbReference type="KEGG" id="erl:AOC36_08640"/>
<dbReference type="RefSeq" id="WP_067633396.1">
    <property type="nucleotide sequence ID" value="NZ_CP013213.1"/>
</dbReference>
<feature type="transmembrane region" description="Helical" evidence="1">
    <location>
        <begin position="300"/>
        <end position="320"/>
    </location>
</feature>
<organism evidence="2 3">
    <name type="scientific">Erysipelothrix larvae</name>
    <dbReference type="NCBI Taxonomy" id="1514105"/>
    <lineage>
        <taxon>Bacteria</taxon>
        <taxon>Bacillati</taxon>
        <taxon>Bacillota</taxon>
        <taxon>Erysipelotrichia</taxon>
        <taxon>Erysipelotrichales</taxon>
        <taxon>Erysipelotrichaceae</taxon>
        <taxon>Erysipelothrix</taxon>
    </lineage>
</organism>
<keyword evidence="1" id="KW-0812">Transmembrane</keyword>
<evidence type="ECO:0000313" key="2">
    <source>
        <dbReference type="EMBL" id="AMC94052.1"/>
    </source>
</evidence>
<feature type="transmembrane region" description="Helical" evidence="1">
    <location>
        <begin position="213"/>
        <end position="241"/>
    </location>
</feature>
<feature type="transmembrane region" description="Helical" evidence="1">
    <location>
        <begin position="7"/>
        <end position="24"/>
    </location>
</feature>
<protein>
    <recommendedName>
        <fullName evidence="4">O-antigen polymerase</fullName>
    </recommendedName>
</protein>
<keyword evidence="3" id="KW-1185">Reference proteome</keyword>
<evidence type="ECO:0008006" key="4">
    <source>
        <dbReference type="Google" id="ProtNLM"/>
    </source>
</evidence>
<feature type="transmembrane region" description="Helical" evidence="1">
    <location>
        <begin position="253"/>
        <end position="271"/>
    </location>
</feature>